<dbReference type="OrthoDB" id="2329622at2"/>
<name>A0A1Z5IJH3_9LACO</name>
<evidence type="ECO:0000313" key="2">
    <source>
        <dbReference type="Proteomes" id="UP000198402"/>
    </source>
</evidence>
<reference evidence="1 2" key="1">
    <citation type="submission" date="2015-11" db="EMBL/GenBank/DDBJ databases">
        <title>Draft genome sequences of new species of the genus Lactobacillus isolated from orchardgrass silage.</title>
        <authorList>
            <person name="Tohno M."/>
            <person name="Tanizawa Y."/>
            <person name="Arita M."/>
        </authorList>
    </citation>
    <scope>NUCLEOTIDE SEQUENCE [LARGE SCALE GENOMIC DNA]</scope>
    <source>
        <strain evidence="1 2">IWT126</strain>
    </source>
</reference>
<sequence>MKLRNYVLFSTTILSLGIGMKASEVQASAAVYRAPVSWRGTYYQSNGTKIKITRYSFIQDNETLYKTSWGGWHQLSFKKIDPGDSMNHKHAYYTFNSKAKYGYQMSGQWRKSYNGGEKKLYEYQNMGAVFVWHTAYKAFHGYKVETVSAEDKYNTFYDKKSHCILSDYRPTQKSKVIFEAHSAVLPTHLEWDKFFDNNRYYTPYKYKHGAWHKYATVDTDA</sequence>
<dbReference type="EMBL" id="BCMG01000010">
    <property type="protein sequence ID" value="GAX01917.1"/>
    <property type="molecule type" value="Genomic_DNA"/>
</dbReference>
<comment type="caution">
    <text evidence="1">The sequence shown here is derived from an EMBL/GenBank/DDBJ whole genome shotgun (WGS) entry which is preliminary data.</text>
</comment>
<accession>A0A1Z5IJH3</accession>
<keyword evidence="2" id="KW-1185">Reference proteome</keyword>
<gene>
    <name evidence="1" type="ORF">IWT126_01981</name>
</gene>
<dbReference type="STRING" id="1302250.GCA_001313225_01330"/>
<dbReference type="RefSeq" id="WP_089137063.1">
    <property type="nucleotide sequence ID" value="NZ_BCMG01000010.1"/>
</dbReference>
<proteinExistence type="predicted"/>
<organism evidence="1 2">
    <name type="scientific">Secundilactobacillus silagei JCM 19001</name>
    <dbReference type="NCBI Taxonomy" id="1302250"/>
    <lineage>
        <taxon>Bacteria</taxon>
        <taxon>Bacillati</taxon>
        <taxon>Bacillota</taxon>
        <taxon>Bacilli</taxon>
        <taxon>Lactobacillales</taxon>
        <taxon>Lactobacillaceae</taxon>
        <taxon>Secundilactobacillus</taxon>
    </lineage>
</organism>
<evidence type="ECO:0000313" key="1">
    <source>
        <dbReference type="EMBL" id="GAX01917.1"/>
    </source>
</evidence>
<dbReference type="AlphaFoldDB" id="A0A1Z5IJH3"/>
<protein>
    <submittedName>
        <fullName evidence="1">Uncharacterized protein</fullName>
    </submittedName>
</protein>
<dbReference type="Proteomes" id="UP000198402">
    <property type="component" value="Unassembled WGS sequence"/>
</dbReference>